<evidence type="ECO:0000259" key="1">
    <source>
        <dbReference type="Pfam" id="PF18480"/>
    </source>
</evidence>
<dbReference type="RefSeq" id="WP_100745196.1">
    <property type="nucleotide sequence ID" value="NZ_NPDW01000008.1"/>
</dbReference>
<dbReference type="EMBL" id="NPDX01000008">
    <property type="protein sequence ID" value="PJZ83061.1"/>
    <property type="molecule type" value="Genomic_DNA"/>
</dbReference>
<dbReference type="Pfam" id="PF18480">
    <property type="entry name" value="DUF5615"/>
    <property type="match status" value="1"/>
</dbReference>
<gene>
    <name evidence="2" type="ORF">CH364_18505</name>
</gene>
<feature type="domain" description="DUF5615" evidence="1">
    <location>
        <begin position="1"/>
        <end position="106"/>
    </location>
</feature>
<organism evidence="2 3">
    <name type="scientific">Leptospira harrisiae</name>
    <dbReference type="NCBI Taxonomy" id="2023189"/>
    <lineage>
        <taxon>Bacteria</taxon>
        <taxon>Pseudomonadati</taxon>
        <taxon>Spirochaetota</taxon>
        <taxon>Spirochaetia</taxon>
        <taxon>Leptospirales</taxon>
        <taxon>Leptospiraceae</taxon>
        <taxon>Leptospira</taxon>
    </lineage>
</organism>
<reference evidence="2 3" key="1">
    <citation type="submission" date="2017-07" db="EMBL/GenBank/DDBJ databases">
        <title>Leptospira spp. isolated from tropical soils.</title>
        <authorList>
            <person name="Thibeaux R."/>
            <person name="Iraola G."/>
            <person name="Ferres I."/>
            <person name="Bierque E."/>
            <person name="Girault D."/>
            <person name="Soupe-Gilbert M.-E."/>
            <person name="Picardeau M."/>
            <person name="Goarant C."/>
        </authorList>
    </citation>
    <scope>NUCLEOTIDE SEQUENCE [LARGE SCALE GENOMIC DNA]</scope>
    <source>
        <strain evidence="2 3">FH2-B-A1</strain>
    </source>
</reference>
<sequence length="119" mass="13959">MKFFIDAQLPRSLVELFKKKKIEALHVEDLPNGNKTSDSEIVKYCDSNQYILVTKDFDFLDSFLLRKNPARLLIITTGNIKNRELLMLFDQFLSIIVEEFNHENWIEISNEGLIIHSDK</sequence>
<dbReference type="InterPro" id="IPR041049">
    <property type="entry name" value="DUF5615"/>
</dbReference>
<evidence type="ECO:0000313" key="3">
    <source>
        <dbReference type="Proteomes" id="UP000232145"/>
    </source>
</evidence>
<name>A0A2N0AFL9_9LEPT</name>
<proteinExistence type="predicted"/>
<accession>A0A2N0AFL9</accession>
<keyword evidence="3" id="KW-1185">Reference proteome</keyword>
<dbReference type="AlphaFoldDB" id="A0A2N0AFL9"/>
<protein>
    <submittedName>
        <fullName evidence="2">Toxin PIN</fullName>
    </submittedName>
</protein>
<dbReference type="Proteomes" id="UP000232145">
    <property type="component" value="Unassembled WGS sequence"/>
</dbReference>
<evidence type="ECO:0000313" key="2">
    <source>
        <dbReference type="EMBL" id="PJZ83061.1"/>
    </source>
</evidence>
<comment type="caution">
    <text evidence="2">The sequence shown here is derived from an EMBL/GenBank/DDBJ whole genome shotgun (WGS) entry which is preliminary data.</text>
</comment>
<dbReference type="OrthoDB" id="334367at2"/>